<proteinExistence type="predicted"/>
<name>A0A366KZH4_9SPHI</name>
<organism evidence="1 2">
    <name type="scientific">Pedobacter miscanthi</name>
    <dbReference type="NCBI Taxonomy" id="2259170"/>
    <lineage>
        <taxon>Bacteria</taxon>
        <taxon>Pseudomonadati</taxon>
        <taxon>Bacteroidota</taxon>
        <taxon>Sphingobacteriia</taxon>
        <taxon>Sphingobacteriales</taxon>
        <taxon>Sphingobacteriaceae</taxon>
        <taxon>Pedobacter</taxon>
    </lineage>
</organism>
<evidence type="ECO:0000313" key="2">
    <source>
        <dbReference type="Proteomes" id="UP000252081"/>
    </source>
</evidence>
<keyword evidence="2" id="KW-1185">Reference proteome</keyword>
<gene>
    <name evidence="1" type="ORF">DRW42_12680</name>
</gene>
<dbReference type="OrthoDB" id="5380394at2"/>
<dbReference type="Gene3D" id="3.40.50.300">
    <property type="entry name" value="P-loop containing nucleotide triphosphate hydrolases"/>
    <property type="match status" value="1"/>
</dbReference>
<protein>
    <recommendedName>
        <fullName evidence="3">Sulfotransferase family protein</fullName>
    </recommendedName>
</protein>
<evidence type="ECO:0000313" key="1">
    <source>
        <dbReference type="EMBL" id="RBQ06639.1"/>
    </source>
</evidence>
<dbReference type="RefSeq" id="WP_113949200.1">
    <property type="nucleotide sequence ID" value="NZ_QNQU01000010.1"/>
</dbReference>
<accession>A0A366KZH4</accession>
<dbReference type="SUPFAM" id="SSF52540">
    <property type="entry name" value="P-loop containing nucleoside triphosphate hydrolases"/>
    <property type="match status" value="1"/>
</dbReference>
<dbReference type="Proteomes" id="UP000252081">
    <property type="component" value="Unassembled WGS sequence"/>
</dbReference>
<sequence length="315" mass="37202">MEILHNWIPYKLEKQDGLWQLRWMDLGDRHIAEPFFDETIGICLSKMSERSKYRSISDTGFLLESSTKIEAVTPTAFIFHVSRCGSTLLSQALSTDQDNIVYAEAPLLDEILRAPLQDENLKEAETEKWFKAALKIMGQKRKHGYEQLFVKLDSWHIHFYPLLRKWFPDTPFYFLTREPDAVIVSHHKRRGIHAIPGLIEADLLKVKLREEHYSDFNFFTAEVLTAYYRELYSLVLENNPLNHFYDYSWGMENLLTHFFASIGKENAKENEMKKRLSFHSKYPDQPFNEETKTDLPEYPEVNSAYWHLINTLRVK</sequence>
<reference evidence="1 2" key="1">
    <citation type="submission" date="2018-07" db="EMBL/GenBank/DDBJ databases">
        <title>A draft genome of a endophytic bacteria, a new species of Pedobacter.</title>
        <authorList>
            <person name="Zhang Z.D."/>
            <person name="Chen Z.J."/>
        </authorList>
    </citation>
    <scope>NUCLEOTIDE SEQUENCE [LARGE SCALE GENOMIC DNA]</scope>
    <source>
        <strain evidence="1 2">RS10</strain>
    </source>
</reference>
<dbReference type="AlphaFoldDB" id="A0A366KZH4"/>
<dbReference type="EMBL" id="QNQU01000010">
    <property type="protein sequence ID" value="RBQ06639.1"/>
    <property type="molecule type" value="Genomic_DNA"/>
</dbReference>
<dbReference type="InterPro" id="IPR027417">
    <property type="entry name" value="P-loop_NTPase"/>
</dbReference>
<evidence type="ECO:0008006" key="3">
    <source>
        <dbReference type="Google" id="ProtNLM"/>
    </source>
</evidence>
<comment type="caution">
    <text evidence="1">The sequence shown here is derived from an EMBL/GenBank/DDBJ whole genome shotgun (WGS) entry which is preliminary data.</text>
</comment>